<dbReference type="Proteomes" id="UP001202281">
    <property type="component" value="Unassembled WGS sequence"/>
</dbReference>
<evidence type="ECO:0000313" key="3">
    <source>
        <dbReference type="EMBL" id="MCJ2186720.1"/>
    </source>
</evidence>
<dbReference type="GO" id="GO:0016787">
    <property type="term" value="F:hydrolase activity"/>
    <property type="evidence" value="ECO:0007669"/>
    <property type="project" value="UniProtKB-KW"/>
</dbReference>
<gene>
    <name evidence="3" type="ORF">MTR66_07840</name>
</gene>
<protein>
    <submittedName>
        <fullName evidence="3">Glycoside hydrolase family 68 protein</fullName>
    </submittedName>
</protein>
<comment type="similarity">
    <text evidence="1 2">Belongs to the glycosyl hydrolase 68 family.</text>
</comment>
<dbReference type="Pfam" id="PF02435">
    <property type="entry name" value="Glyco_hydro_68"/>
    <property type="match status" value="2"/>
</dbReference>
<dbReference type="EMBL" id="JALHLG010000007">
    <property type="protein sequence ID" value="MCJ2186720.1"/>
    <property type="molecule type" value="Genomic_DNA"/>
</dbReference>
<organism evidence="3 4">
    <name type="scientific">Novosphingobium beihaiensis</name>
    <dbReference type="NCBI Taxonomy" id="2930389"/>
    <lineage>
        <taxon>Bacteria</taxon>
        <taxon>Pseudomonadati</taxon>
        <taxon>Pseudomonadota</taxon>
        <taxon>Alphaproteobacteria</taxon>
        <taxon>Sphingomonadales</taxon>
        <taxon>Sphingomonadaceae</taxon>
        <taxon>Novosphingobium</taxon>
    </lineage>
</organism>
<accession>A0ABT0BP38</accession>
<dbReference type="InterPro" id="IPR003469">
    <property type="entry name" value="Glyco_hydro_68"/>
</dbReference>
<reference evidence="3 4" key="1">
    <citation type="submission" date="2022-04" db="EMBL/GenBank/DDBJ databases">
        <title>Identification of a novel bacterium isolated from mangrove sediments.</title>
        <authorList>
            <person name="Pan X."/>
        </authorList>
    </citation>
    <scope>NUCLEOTIDE SEQUENCE [LARGE SCALE GENOMIC DNA]</scope>
    <source>
        <strain evidence="3 4">B2638</strain>
    </source>
</reference>
<dbReference type="InterPro" id="IPR023296">
    <property type="entry name" value="Glyco_hydro_beta-prop_sf"/>
</dbReference>
<proteinExistence type="inferred from homology"/>
<name>A0ABT0BP38_9SPHN</name>
<dbReference type="RefSeq" id="WP_243919444.1">
    <property type="nucleotide sequence ID" value="NZ_JALHLG010000007.1"/>
</dbReference>
<sequence>MDPGQIVRIEGGIDVWDAWPLAQPGGHPLPWQGGEFWFALAAPVNDDPEARHHVARIHGFHRVAGRFVHLGPVFADRFSPGSREWSGSAKVEGGKVTLFFTAAGARGEEQVSFRQRIFESTAMLGGEGNTFSGWSEPVEIVRPLNRHYMARHEAMGQAGQIKAFRDPAVWHCPVGREYLIFTASSATDQGSHNGVIGCAVREADGSFRKLAPLVDACGTCNELERPHIVAHGGLLYLFWSAQAGVFAPGIDAPTGLYGAVASNIAGPWRLLNGHGLVFANPDAEPFQAYSWWVLPDLTVAGFVDYWGMDDTRAREKPRGRKHFGGTFAPFLRLHLDGDSAGLAGDIA</sequence>
<evidence type="ECO:0000256" key="2">
    <source>
        <dbReference type="RuleBase" id="RU361220"/>
    </source>
</evidence>
<keyword evidence="4" id="KW-1185">Reference proteome</keyword>
<dbReference type="SUPFAM" id="SSF75005">
    <property type="entry name" value="Arabinanase/levansucrase/invertase"/>
    <property type="match status" value="1"/>
</dbReference>
<evidence type="ECO:0000313" key="4">
    <source>
        <dbReference type="Proteomes" id="UP001202281"/>
    </source>
</evidence>
<evidence type="ECO:0000256" key="1">
    <source>
        <dbReference type="ARBA" id="ARBA00006775"/>
    </source>
</evidence>
<comment type="caution">
    <text evidence="3">The sequence shown here is derived from an EMBL/GenBank/DDBJ whole genome shotgun (WGS) entry which is preliminary data.</text>
</comment>
<keyword evidence="3" id="KW-0378">Hydrolase</keyword>
<dbReference type="Gene3D" id="2.115.10.20">
    <property type="entry name" value="Glycosyl hydrolase domain, family 43"/>
    <property type="match status" value="2"/>
</dbReference>
<dbReference type="CDD" id="cd08997">
    <property type="entry name" value="GH68"/>
    <property type="match status" value="1"/>
</dbReference>